<keyword evidence="2" id="KW-1185">Reference proteome</keyword>
<gene>
    <name evidence="1" type="ORF">BCF58_1980</name>
</gene>
<name>A0A495SCE0_9FLAO</name>
<evidence type="ECO:0000313" key="1">
    <source>
        <dbReference type="EMBL" id="RKS97847.1"/>
    </source>
</evidence>
<proteinExistence type="predicted"/>
<reference evidence="1 2" key="1">
    <citation type="submission" date="2018-10" db="EMBL/GenBank/DDBJ databases">
        <title>Genomic Encyclopedia of Archaeal and Bacterial Type Strains, Phase II (KMG-II): from individual species to whole genera.</title>
        <authorList>
            <person name="Goeker M."/>
        </authorList>
    </citation>
    <scope>NUCLEOTIDE SEQUENCE [LARGE SCALE GENOMIC DNA]</scope>
    <source>
        <strain evidence="1 2">DSM 14219</strain>
    </source>
</reference>
<dbReference type="OrthoDB" id="1275222at2"/>
<dbReference type="RefSeq" id="WP_121461602.1">
    <property type="nucleotide sequence ID" value="NZ_RBXB01000002.1"/>
</dbReference>
<accession>A0A495SCE0</accession>
<comment type="caution">
    <text evidence="1">The sequence shown here is derived from an EMBL/GenBank/DDBJ whole genome shotgun (WGS) entry which is preliminary data.</text>
</comment>
<protein>
    <submittedName>
        <fullName evidence="1">Uncharacterized protein</fullName>
    </submittedName>
</protein>
<dbReference type="AlphaFoldDB" id="A0A495SCE0"/>
<organism evidence="1 2">
    <name type="scientific">Chryseobacterium defluvii</name>
    <dbReference type="NCBI Taxonomy" id="160396"/>
    <lineage>
        <taxon>Bacteria</taxon>
        <taxon>Pseudomonadati</taxon>
        <taxon>Bacteroidota</taxon>
        <taxon>Flavobacteriia</taxon>
        <taxon>Flavobacteriales</taxon>
        <taxon>Weeksellaceae</taxon>
        <taxon>Chryseobacterium group</taxon>
        <taxon>Chryseobacterium</taxon>
    </lineage>
</organism>
<dbReference type="EMBL" id="RBXB01000002">
    <property type="protein sequence ID" value="RKS97847.1"/>
    <property type="molecule type" value="Genomic_DNA"/>
</dbReference>
<dbReference type="Proteomes" id="UP000272428">
    <property type="component" value="Unassembled WGS sequence"/>
</dbReference>
<evidence type="ECO:0000313" key="2">
    <source>
        <dbReference type="Proteomes" id="UP000272428"/>
    </source>
</evidence>
<sequence length="85" mass="9410">MLKKFKNTKGDGIFRVFGHGNSRLIFNGGGGGYSIHNNTLWWWTNPSAAYQFGSANMLKLQSPDLGSSYLDGFIGGAKSTWNYKK</sequence>